<accession>A0A9Q1GS31</accession>
<evidence type="ECO:0000256" key="1">
    <source>
        <dbReference type="SAM" id="MobiDB-lite"/>
    </source>
</evidence>
<dbReference type="AlphaFoldDB" id="A0A9Q1GS31"/>
<evidence type="ECO:0000313" key="2">
    <source>
        <dbReference type="EMBL" id="KAJ8423593.1"/>
    </source>
</evidence>
<protein>
    <submittedName>
        <fullName evidence="2">Uncharacterized protein</fullName>
    </submittedName>
</protein>
<name>A0A9Q1GS31_9CARY</name>
<evidence type="ECO:0000313" key="3">
    <source>
        <dbReference type="Proteomes" id="UP001153076"/>
    </source>
</evidence>
<comment type="caution">
    <text evidence="2">The sequence shown here is derived from an EMBL/GenBank/DDBJ whole genome shotgun (WGS) entry which is preliminary data.</text>
</comment>
<dbReference type="Proteomes" id="UP001153076">
    <property type="component" value="Unassembled WGS sequence"/>
</dbReference>
<gene>
    <name evidence="2" type="ORF">Cgig2_003877</name>
</gene>
<organism evidence="2 3">
    <name type="scientific">Carnegiea gigantea</name>
    <dbReference type="NCBI Taxonomy" id="171969"/>
    <lineage>
        <taxon>Eukaryota</taxon>
        <taxon>Viridiplantae</taxon>
        <taxon>Streptophyta</taxon>
        <taxon>Embryophyta</taxon>
        <taxon>Tracheophyta</taxon>
        <taxon>Spermatophyta</taxon>
        <taxon>Magnoliopsida</taxon>
        <taxon>eudicotyledons</taxon>
        <taxon>Gunneridae</taxon>
        <taxon>Pentapetalae</taxon>
        <taxon>Caryophyllales</taxon>
        <taxon>Cactineae</taxon>
        <taxon>Cactaceae</taxon>
        <taxon>Cactoideae</taxon>
        <taxon>Echinocereeae</taxon>
        <taxon>Carnegiea</taxon>
    </lineage>
</organism>
<reference evidence="2" key="1">
    <citation type="submission" date="2022-04" db="EMBL/GenBank/DDBJ databases">
        <title>Carnegiea gigantea Genome sequencing and assembly v2.</title>
        <authorList>
            <person name="Copetti D."/>
            <person name="Sanderson M.J."/>
            <person name="Burquez A."/>
            <person name="Wojciechowski M.F."/>
        </authorList>
    </citation>
    <scope>NUCLEOTIDE SEQUENCE</scope>
    <source>
        <strain evidence="2">SGP5-SGP5p</strain>
        <tissue evidence="2">Aerial part</tissue>
    </source>
</reference>
<dbReference type="EMBL" id="JAKOGI010001933">
    <property type="protein sequence ID" value="KAJ8423593.1"/>
    <property type="molecule type" value="Genomic_DNA"/>
</dbReference>
<sequence length="168" mass="19159">MLLNDAVKLGYCVERERVSAIIYIMVFPYFCSTEQPADHIRETFDWHLRGAACPPRPLPENYHDLCPNFDFAVAEEATRNFRFPYVVQAVFYAMVVNMAFKMGVLSRDLAEHLKSALEGLRWYMCEAWLQLDKHAFLWVNPGARPGPASDQEENSGTSDAPPPPSDDE</sequence>
<feature type="region of interest" description="Disordered" evidence="1">
    <location>
        <begin position="142"/>
        <end position="168"/>
    </location>
</feature>
<keyword evidence="3" id="KW-1185">Reference proteome</keyword>
<proteinExistence type="predicted"/>